<dbReference type="Proteomes" id="UP000051887">
    <property type="component" value="Unassembled WGS sequence"/>
</dbReference>
<evidence type="ECO:0000256" key="1">
    <source>
        <dbReference type="SAM" id="SignalP"/>
    </source>
</evidence>
<protein>
    <submittedName>
        <fullName evidence="3">Uncharacterized protein</fullName>
    </submittedName>
</protein>
<keyword evidence="1" id="KW-0732">Signal</keyword>
<evidence type="ECO:0000313" key="4">
    <source>
        <dbReference type="Proteomes" id="UP000051086"/>
    </source>
</evidence>
<keyword evidence="4" id="KW-1185">Reference proteome</keyword>
<accession>A0A0P1FRZ4</accession>
<dbReference type="Proteomes" id="UP000051086">
    <property type="component" value="Unassembled WGS sequence"/>
</dbReference>
<name>A0A0P1FRZ4_9RHOB</name>
<reference evidence="2 4" key="1">
    <citation type="submission" date="2015-09" db="EMBL/GenBank/DDBJ databases">
        <authorList>
            <person name="Rodrigo-Torres L."/>
            <person name="Arahal D.R."/>
        </authorList>
    </citation>
    <scope>NUCLEOTIDE SEQUENCE [LARGE SCALE GENOMIC DNA]</scope>
    <source>
        <strain evidence="2 4">CECT 5118</strain>
    </source>
</reference>
<evidence type="ECO:0000313" key="3">
    <source>
        <dbReference type="EMBL" id="CUH71228.1"/>
    </source>
</evidence>
<feature type="chain" id="PRO_5009792499" evidence="1">
    <location>
        <begin position="40"/>
        <end position="164"/>
    </location>
</feature>
<gene>
    <name evidence="2" type="ORF">TL5118_01781</name>
    <name evidence="3" type="ORF">TL5120_01014</name>
</gene>
<dbReference type="EMBL" id="CYSB01000026">
    <property type="protein sequence ID" value="CUH66488.1"/>
    <property type="molecule type" value="Genomic_DNA"/>
</dbReference>
<dbReference type="RefSeq" id="WP_058242550.1">
    <property type="nucleotide sequence ID" value="NZ_CYSB01000026.1"/>
</dbReference>
<evidence type="ECO:0000313" key="5">
    <source>
        <dbReference type="Proteomes" id="UP000051887"/>
    </source>
</evidence>
<proteinExistence type="predicted"/>
<organism evidence="3 5">
    <name type="scientific">Thalassovita autumnalis</name>
    <dbReference type="NCBI Taxonomy" id="2072972"/>
    <lineage>
        <taxon>Bacteria</taxon>
        <taxon>Pseudomonadati</taxon>
        <taxon>Pseudomonadota</taxon>
        <taxon>Alphaproteobacteria</taxon>
        <taxon>Rhodobacterales</taxon>
        <taxon>Roseobacteraceae</taxon>
        <taxon>Thalassovita</taxon>
    </lineage>
</organism>
<dbReference type="EMBL" id="CYSC01000017">
    <property type="protein sequence ID" value="CUH71228.1"/>
    <property type="molecule type" value="Genomic_DNA"/>
</dbReference>
<reference evidence="3 5" key="2">
    <citation type="submission" date="2015-09" db="EMBL/GenBank/DDBJ databases">
        <authorList>
            <consortium name="Swine Surveillance"/>
        </authorList>
    </citation>
    <scope>NUCLEOTIDE SEQUENCE [LARGE SCALE GENOMIC DNA]</scope>
    <source>
        <strain evidence="3 5">5120</strain>
    </source>
</reference>
<dbReference type="AlphaFoldDB" id="A0A0P1FRZ4"/>
<sequence>MTKGGSFNPSKHPAQLRFAAVLLLCLSFFILSSVTPVSAAPTVLHIHNDPGGSLPARLQDLQRLRQSGQRVEIRRGYCNSACTLYLGLPDTCISVHARFGFHGPQLATRGLKMLPTDFERWSQTMADHYPPALRRWFLSTARHSTTLITLSGEQLINMGVTRCT</sequence>
<feature type="signal peptide" evidence="1">
    <location>
        <begin position="1"/>
        <end position="39"/>
    </location>
</feature>
<evidence type="ECO:0000313" key="2">
    <source>
        <dbReference type="EMBL" id="CUH66488.1"/>
    </source>
</evidence>